<sequence>MDDKGYASEEAYVQLEDETKSRWAHSECGCLDSGLPWCLQNLCPCCIACSFGRMAEVANVGDMGTCTAGLLCGVFVGVHVCGAPVLPCIQTVRRGLVQRYNIDESFGCSLLHTLCCPALAIAQMLQEVEERENGKFSAVGKWTPNQTVVYTTAAIESRE</sequence>
<dbReference type="PANTHER" id="PTHR15907">
    <property type="entry name" value="DUF614 FAMILY PROTEIN-RELATED"/>
    <property type="match status" value="1"/>
</dbReference>
<protein>
    <submittedName>
        <fullName evidence="1">Uncharacterized protein</fullName>
    </submittedName>
</protein>
<proteinExistence type="predicted"/>
<dbReference type="EMBL" id="HBEA01007180">
    <property type="protein sequence ID" value="CAD8256011.1"/>
    <property type="molecule type" value="Transcribed_RNA"/>
</dbReference>
<evidence type="ECO:0000313" key="1">
    <source>
        <dbReference type="EMBL" id="CAD8256011.1"/>
    </source>
</evidence>
<accession>A0A7R9U6A4</accession>
<dbReference type="AlphaFoldDB" id="A0A7R9U6A4"/>
<dbReference type="InterPro" id="IPR006461">
    <property type="entry name" value="PLAC_motif_containing"/>
</dbReference>
<gene>
    <name evidence="1" type="ORF">PPYR1160_LOCUS5503</name>
</gene>
<reference evidence="1" key="1">
    <citation type="submission" date="2021-01" db="EMBL/GenBank/DDBJ databases">
        <authorList>
            <person name="Corre E."/>
            <person name="Pelletier E."/>
            <person name="Niang G."/>
            <person name="Scheremetjew M."/>
            <person name="Finn R."/>
            <person name="Kale V."/>
            <person name="Holt S."/>
            <person name="Cochrane G."/>
            <person name="Meng A."/>
            <person name="Brown T."/>
            <person name="Cohen L."/>
        </authorList>
    </citation>
    <scope>NUCLEOTIDE SEQUENCE</scope>
    <source>
        <strain evidence="1">CCMP2078</strain>
    </source>
</reference>
<name>A0A7R9U6A4_9STRA</name>
<organism evidence="1">
    <name type="scientific">Pinguiococcus pyrenoidosus</name>
    <dbReference type="NCBI Taxonomy" id="172671"/>
    <lineage>
        <taxon>Eukaryota</taxon>
        <taxon>Sar</taxon>
        <taxon>Stramenopiles</taxon>
        <taxon>Ochrophyta</taxon>
        <taxon>Pinguiophyceae</taxon>
        <taxon>Pinguiochrysidales</taxon>
        <taxon>Pinguiochrysidaceae</taxon>
        <taxon>Pinguiococcus</taxon>
    </lineage>
</organism>